<sequence length="231" mass="24555">MNRPLVRRVATGGVALAALTGLLVHEAVRVEASTHGVPTVFIGDSISQADTDEFTDLPGKASWLRYVVVDDRTPWRYVANAAISGETLGQMEARFDRDVLERDPRAVVIMGGTNDVRLGIPVEDSLDSLRSMVTSAQDAGAAVWVISPPPLDRDDWGDVGPLIAAERELAAELDVPFVETVDAVGEGGEDRWRPGLSEDGAHPTREGARAIAAAVLAAVGAERAERAQRAG</sequence>
<dbReference type="Proteomes" id="UP001261666">
    <property type="component" value="Unassembled WGS sequence"/>
</dbReference>
<dbReference type="EMBL" id="JAVIZJ010000016">
    <property type="protein sequence ID" value="MDR6212053.1"/>
    <property type="molecule type" value="Genomic_DNA"/>
</dbReference>
<keyword evidence="2" id="KW-1185">Reference proteome</keyword>
<proteinExistence type="predicted"/>
<name>A0ACC6IN70_9ACTN</name>
<comment type="caution">
    <text evidence="1">The sequence shown here is derived from an EMBL/GenBank/DDBJ whole genome shotgun (WGS) entry which is preliminary data.</text>
</comment>
<organism evidence="1 2">
    <name type="scientific">Nocardioides zeae</name>
    <dbReference type="NCBI Taxonomy" id="1457234"/>
    <lineage>
        <taxon>Bacteria</taxon>
        <taxon>Bacillati</taxon>
        <taxon>Actinomycetota</taxon>
        <taxon>Actinomycetes</taxon>
        <taxon>Propionibacteriales</taxon>
        <taxon>Nocardioidaceae</taxon>
        <taxon>Nocardioides</taxon>
    </lineage>
</organism>
<accession>A0ACC6IN70</accession>
<reference evidence="1" key="1">
    <citation type="submission" date="2023-08" db="EMBL/GenBank/DDBJ databases">
        <title>Functional and genomic diversity of the sorghum phyllosphere microbiome.</title>
        <authorList>
            <person name="Shade A."/>
        </authorList>
    </citation>
    <scope>NUCLEOTIDE SEQUENCE</scope>
    <source>
        <strain evidence="1">SORGH_AS_0885</strain>
    </source>
</reference>
<evidence type="ECO:0000313" key="2">
    <source>
        <dbReference type="Proteomes" id="UP001261666"/>
    </source>
</evidence>
<protein>
    <submittedName>
        <fullName evidence="1">Lysophospholipase L1-like esterase</fullName>
    </submittedName>
</protein>
<evidence type="ECO:0000313" key="1">
    <source>
        <dbReference type="EMBL" id="MDR6212053.1"/>
    </source>
</evidence>
<gene>
    <name evidence="1" type="ORF">QE364_003784</name>
</gene>